<dbReference type="PROSITE" id="PS50927">
    <property type="entry name" value="BULB_LECTIN"/>
    <property type="match status" value="1"/>
</dbReference>
<dbReference type="PANTHER" id="PTHR31048">
    <property type="entry name" value="OS03G0233200 PROTEIN"/>
    <property type="match status" value="1"/>
</dbReference>
<keyword evidence="4" id="KW-0430">Lectin</keyword>
<reference evidence="4" key="1">
    <citation type="journal article" date="2019" name="Sci. Rep.">
        <title>Draft genome of Tanacetum cinerariifolium, the natural source of mosquito coil.</title>
        <authorList>
            <person name="Yamashiro T."/>
            <person name="Shiraishi A."/>
            <person name="Satake H."/>
            <person name="Nakayama K."/>
        </authorList>
    </citation>
    <scope>NUCLEOTIDE SEQUENCE</scope>
</reference>
<keyword evidence="4" id="KW-0675">Receptor</keyword>
<dbReference type="Gene3D" id="2.90.10.10">
    <property type="entry name" value="Bulb-type lectin domain"/>
    <property type="match status" value="1"/>
</dbReference>
<dbReference type="CDD" id="cd00028">
    <property type="entry name" value="B_lectin"/>
    <property type="match status" value="1"/>
</dbReference>
<accession>A0A6L2MQE0</accession>
<dbReference type="AlphaFoldDB" id="A0A6L2MQE0"/>
<protein>
    <submittedName>
        <fullName evidence="4">G-type lectin S-receptor-like serine/threonine-protein kinase At1g67520</fullName>
    </submittedName>
</protein>
<dbReference type="SMART" id="SM00108">
    <property type="entry name" value="B_lectin"/>
    <property type="match status" value="1"/>
</dbReference>
<dbReference type="Pfam" id="PF00314">
    <property type="entry name" value="Thaumatin"/>
    <property type="match status" value="1"/>
</dbReference>
<dbReference type="PRINTS" id="PR00347">
    <property type="entry name" value="THAUMATIN"/>
</dbReference>
<gene>
    <name evidence="4" type="ORF">Tci_048174</name>
</gene>
<keyword evidence="4" id="KW-0808">Transferase</keyword>
<dbReference type="Pfam" id="PF01453">
    <property type="entry name" value="B_lectin"/>
    <property type="match status" value="1"/>
</dbReference>
<keyword evidence="1" id="KW-0732">Signal</keyword>
<evidence type="ECO:0000313" key="4">
    <source>
        <dbReference type="EMBL" id="GEU76196.1"/>
    </source>
</evidence>
<dbReference type="InterPro" id="IPR001938">
    <property type="entry name" value="Thaumatin"/>
</dbReference>
<keyword evidence="2" id="KW-0325">Glycoprotein</keyword>
<proteinExistence type="predicted"/>
<dbReference type="PROSITE" id="PS51367">
    <property type="entry name" value="THAUMATIN_2"/>
    <property type="match status" value="1"/>
</dbReference>
<dbReference type="InterPro" id="IPR036426">
    <property type="entry name" value="Bulb-type_lectin_dom_sf"/>
</dbReference>
<evidence type="ECO:0000256" key="2">
    <source>
        <dbReference type="ARBA" id="ARBA00023180"/>
    </source>
</evidence>
<dbReference type="GO" id="GO:0030246">
    <property type="term" value="F:carbohydrate binding"/>
    <property type="evidence" value="ECO:0007669"/>
    <property type="project" value="UniProtKB-KW"/>
</dbReference>
<dbReference type="GO" id="GO:0016301">
    <property type="term" value="F:kinase activity"/>
    <property type="evidence" value="ECO:0007669"/>
    <property type="project" value="UniProtKB-KW"/>
</dbReference>
<feature type="domain" description="Bulb-type lectin" evidence="3">
    <location>
        <begin position="157"/>
        <end position="281"/>
    </location>
</feature>
<sequence length="507" mass="56078">MLIFCSECNFSSTIAGASGNSITVVNNCKFTVWPGISGKPALNITGFELTEGISRSLHTSEMWSGHVWGRTGCTINGSGHWSCATGDCGTGEMVCNGNSYKPPVTIAEFNTSIYRDSYDVSIMNGFNLPMTVQLASRQFFYKKMGCVNDLNQECPPDLQLEGGRGCNSACQVFPSSPDYCCDNEVRFFDEDGSYLGIWYTNDPKSRKVWVANRNKIESTLGHALSIDPNTGNLIIIDGSRTLMTITNIDTGPNPNVTASLEDNGNFRLINENDKRVLWQSFDYPTNVILPGAFSLSWEPINEASHKILIRLRGQPYWTSENLDNQTFQNMFSSNGYDLTTVYNSNKRYISYKKGQDSSYKDSNAPFPMWILTPEGQIDGGATASTLKREMVCCRLGDHDRRLSPRNTQYPDVDLCVVGQPTQSAFEYAVRIGPEISAALDEMIERCPYQIESCFGLFSSRVDFDSRLMKNAGLFGAGNGIVSFRSIVTISEVVGLSIASSCTHRRAT</sequence>
<dbReference type="EMBL" id="BKCJ010007231">
    <property type="protein sequence ID" value="GEU76196.1"/>
    <property type="molecule type" value="Genomic_DNA"/>
</dbReference>
<dbReference type="Gene3D" id="2.60.110.10">
    <property type="entry name" value="Thaumatin"/>
    <property type="match status" value="1"/>
</dbReference>
<keyword evidence="4" id="KW-0418">Kinase</keyword>
<dbReference type="InterPro" id="IPR001480">
    <property type="entry name" value="Bulb-type_lectin_dom"/>
</dbReference>
<comment type="caution">
    <text evidence="4">The sequence shown here is derived from an EMBL/GenBank/DDBJ whole genome shotgun (WGS) entry which is preliminary data.</text>
</comment>
<name>A0A6L2MQE0_TANCI</name>
<dbReference type="SUPFAM" id="SSF49870">
    <property type="entry name" value="Osmotin, thaumatin-like protein"/>
    <property type="match status" value="1"/>
</dbReference>
<dbReference type="InterPro" id="IPR037176">
    <property type="entry name" value="Osmotin/thaumatin-like_sf"/>
</dbReference>
<dbReference type="SMART" id="SM00205">
    <property type="entry name" value="THN"/>
    <property type="match status" value="1"/>
</dbReference>
<dbReference type="SUPFAM" id="SSF51110">
    <property type="entry name" value="alpha-D-mannose-specific plant lectins"/>
    <property type="match status" value="1"/>
</dbReference>
<evidence type="ECO:0000256" key="1">
    <source>
        <dbReference type="ARBA" id="ARBA00022729"/>
    </source>
</evidence>
<organism evidence="4">
    <name type="scientific">Tanacetum cinerariifolium</name>
    <name type="common">Dalmatian daisy</name>
    <name type="synonym">Chrysanthemum cinerariifolium</name>
    <dbReference type="NCBI Taxonomy" id="118510"/>
    <lineage>
        <taxon>Eukaryota</taxon>
        <taxon>Viridiplantae</taxon>
        <taxon>Streptophyta</taxon>
        <taxon>Embryophyta</taxon>
        <taxon>Tracheophyta</taxon>
        <taxon>Spermatophyta</taxon>
        <taxon>Magnoliopsida</taxon>
        <taxon>eudicotyledons</taxon>
        <taxon>Gunneridae</taxon>
        <taxon>Pentapetalae</taxon>
        <taxon>asterids</taxon>
        <taxon>campanulids</taxon>
        <taxon>Asterales</taxon>
        <taxon>Asteraceae</taxon>
        <taxon>Asteroideae</taxon>
        <taxon>Anthemideae</taxon>
        <taxon>Anthemidinae</taxon>
        <taxon>Tanacetum</taxon>
    </lineage>
</organism>
<evidence type="ECO:0000259" key="3">
    <source>
        <dbReference type="PROSITE" id="PS50927"/>
    </source>
</evidence>